<name>A0ACB8RS02_9AGAM</name>
<protein>
    <submittedName>
        <fullName evidence="1">Uncharacterized protein</fullName>
    </submittedName>
</protein>
<gene>
    <name evidence="1" type="ORF">FA95DRAFT_1606525</name>
</gene>
<reference evidence="1" key="2">
    <citation type="journal article" date="2022" name="New Phytol.">
        <title>Evolutionary transition to the ectomycorrhizal habit in the genomes of a hyperdiverse lineage of mushroom-forming fungi.</title>
        <authorList>
            <person name="Looney B."/>
            <person name="Miyauchi S."/>
            <person name="Morin E."/>
            <person name="Drula E."/>
            <person name="Courty P.E."/>
            <person name="Kohler A."/>
            <person name="Kuo A."/>
            <person name="LaButti K."/>
            <person name="Pangilinan J."/>
            <person name="Lipzen A."/>
            <person name="Riley R."/>
            <person name="Andreopoulos W."/>
            <person name="He G."/>
            <person name="Johnson J."/>
            <person name="Nolan M."/>
            <person name="Tritt A."/>
            <person name="Barry K.W."/>
            <person name="Grigoriev I.V."/>
            <person name="Nagy L.G."/>
            <person name="Hibbett D."/>
            <person name="Henrissat B."/>
            <person name="Matheny P.B."/>
            <person name="Labbe J."/>
            <person name="Martin F.M."/>
        </authorList>
    </citation>
    <scope>NUCLEOTIDE SEQUENCE</scope>
    <source>
        <strain evidence="1">FP105234-sp</strain>
    </source>
</reference>
<dbReference type="EMBL" id="MU275915">
    <property type="protein sequence ID" value="KAI0046873.1"/>
    <property type="molecule type" value="Genomic_DNA"/>
</dbReference>
<accession>A0ACB8RS02</accession>
<evidence type="ECO:0000313" key="1">
    <source>
        <dbReference type="EMBL" id="KAI0046873.1"/>
    </source>
</evidence>
<evidence type="ECO:0000313" key="2">
    <source>
        <dbReference type="Proteomes" id="UP000814033"/>
    </source>
</evidence>
<comment type="caution">
    <text evidence="1">The sequence shown here is derived from an EMBL/GenBank/DDBJ whole genome shotgun (WGS) entry which is preliminary data.</text>
</comment>
<reference evidence="1" key="1">
    <citation type="submission" date="2021-02" db="EMBL/GenBank/DDBJ databases">
        <authorList>
            <consortium name="DOE Joint Genome Institute"/>
            <person name="Ahrendt S."/>
            <person name="Looney B.P."/>
            <person name="Miyauchi S."/>
            <person name="Morin E."/>
            <person name="Drula E."/>
            <person name="Courty P.E."/>
            <person name="Chicoki N."/>
            <person name="Fauchery L."/>
            <person name="Kohler A."/>
            <person name="Kuo A."/>
            <person name="Labutti K."/>
            <person name="Pangilinan J."/>
            <person name="Lipzen A."/>
            <person name="Riley R."/>
            <person name="Andreopoulos W."/>
            <person name="He G."/>
            <person name="Johnson J."/>
            <person name="Barry K.W."/>
            <person name="Grigoriev I.V."/>
            <person name="Nagy L."/>
            <person name="Hibbett D."/>
            <person name="Henrissat B."/>
            <person name="Matheny P.B."/>
            <person name="Labbe J."/>
            <person name="Martin F."/>
        </authorList>
    </citation>
    <scope>NUCLEOTIDE SEQUENCE</scope>
    <source>
        <strain evidence="1">FP105234-sp</strain>
    </source>
</reference>
<sequence>MTANPLRRLNARASVRTLASSGTFGSQSLATVGIEHGSARKAGRVGHGPVTIETDTLSTFQAVNVHSVQSGAESDLELKIPAGALHAGHAQSFESAGDREA</sequence>
<keyword evidence="2" id="KW-1185">Reference proteome</keyword>
<proteinExistence type="predicted"/>
<dbReference type="Proteomes" id="UP000814033">
    <property type="component" value="Unassembled WGS sequence"/>
</dbReference>
<organism evidence="1 2">
    <name type="scientific">Auriscalpium vulgare</name>
    <dbReference type="NCBI Taxonomy" id="40419"/>
    <lineage>
        <taxon>Eukaryota</taxon>
        <taxon>Fungi</taxon>
        <taxon>Dikarya</taxon>
        <taxon>Basidiomycota</taxon>
        <taxon>Agaricomycotina</taxon>
        <taxon>Agaricomycetes</taxon>
        <taxon>Russulales</taxon>
        <taxon>Auriscalpiaceae</taxon>
        <taxon>Auriscalpium</taxon>
    </lineage>
</organism>